<dbReference type="Proteomes" id="UP001354971">
    <property type="component" value="Unassembled WGS sequence"/>
</dbReference>
<dbReference type="RefSeq" id="WP_330197831.1">
    <property type="nucleotide sequence ID" value="NZ_JAZDRP010000001.1"/>
</dbReference>
<name>A0ABU7LMK9_9PROT</name>
<feature type="chain" id="PRO_5045491140" evidence="1">
    <location>
        <begin position="23"/>
        <end position="331"/>
    </location>
</feature>
<evidence type="ECO:0000313" key="2">
    <source>
        <dbReference type="EMBL" id="MEE2525168.1"/>
    </source>
</evidence>
<accession>A0ABU7LMK9</accession>
<dbReference type="InterPro" id="IPR006652">
    <property type="entry name" value="Kelch_1"/>
</dbReference>
<dbReference type="SUPFAM" id="SSF50965">
    <property type="entry name" value="Galactose oxidase, central domain"/>
    <property type="match status" value="1"/>
</dbReference>
<comment type="caution">
    <text evidence="2">The sequence shown here is derived from an EMBL/GenBank/DDBJ whole genome shotgun (WGS) entry which is preliminary data.</text>
</comment>
<dbReference type="PANTHER" id="PTHR45632">
    <property type="entry name" value="LD33804P"/>
    <property type="match status" value="1"/>
</dbReference>
<feature type="signal peptide" evidence="1">
    <location>
        <begin position="1"/>
        <end position="22"/>
    </location>
</feature>
<keyword evidence="3" id="KW-1185">Reference proteome</keyword>
<dbReference type="InterPro" id="IPR011043">
    <property type="entry name" value="Gal_Oxase/kelch_b-propeller"/>
</dbReference>
<keyword evidence="1" id="KW-0732">Signal</keyword>
<dbReference type="InterPro" id="IPR015915">
    <property type="entry name" value="Kelch-typ_b-propeller"/>
</dbReference>
<proteinExistence type="predicted"/>
<reference evidence="2 3" key="1">
    <citation type="submission" date="2024-01" db="EMBL/GenBank/DDBJ databases">
        <title>Hyphobacterium bacterium isolated from marine sediment.</title>
        <authorList>
            <person name="Zhao S."/>
        </authorList>
    </citation>
    <scope>NUCLEOTIDE SEQUENCE [LARGE SCALE GENOMIC DNA]</scope>
    <source>
        <strain evidence="3">HN65</strain>
    </source>
</reference>
<organism evidence="2 3">
    <name type="scientific">Hyphobacterium lacteum</name>
    <dbReference type="NCBI Taxonomy" id="3116575"/>
    <lineage>
        <taxon>Bacteria</taxon>
        <taxon>Pseudomonadati</taxon>
        <taxon>Pseudomonadota</taxon>
        <taxon>Alphaproteobacteria</taxon>
        <taxon>Maricaulales</taxon>
        <taxon>Maricaulaceae</taxon>
        <taxon>Hyphobacterium</taxon>
    </lineage>
</organism>
<sequence>MMILRAFSGLSLSLMVSAAALADGYWRQVGELPDPRAGLAAVELDGRVYAAGGSGLTEPNNTVEVYDPSTLQWRDHTALPRGLERFGFAALNGRIYAAGGYAGRSEGRIGDSDFGEYRRPEFEPLSPSNEMWSLNPAEGIWQRESSMPGPKASFQLVALNGRLYAVGGEDGVEGVFVFDPESRSWDILPAPGEVARRGAAAVALDGHIYLIGGVDDGAATGRVDIFDPENGNWTIGPALPAPRAGHAAAVLDGEIHVLGGRSEALTSTLDSHLRLDPATGNWVDETALQAPRTDAAAVSINGELMVIGGGAGGGFFAPFTAIGATDVFTPE</sequence>
<dbReference type="Pfam" id="PF24681">
    <property type="entry name" value="Kelch_KLHDC2_KLHL20_DRC7"/>
    <property type="match status" value="1"/>
</dbReference>
<dbReference type="EMBL" id="JAZDRP010000001">
    <property type="protein sequence ID" value="MEE2525168.1"/>
    <property type="molecule type" value="Genomic_DNA"/>
</dbReference>
<evidence type="ECO:0000256" key="1">
    <source>
        <dbReference type="SAM" id="SignalP"/>
    </source>
</evidence>
<dbReference type="Gene3D" id="2.120.10.80">
    <property type="entry name" value="Kelch-type beta propeller"/>
    <property type="match status" value="2"/>
</dbReference>
<protein>
    <submittedName>
        <fullName evidence="2">Kelch repeat-containing protein</fullName>
    </submittedName>
</protein>
<evidence type="ECO:0000313" key="3">
    <source>
        <dbReference type="Proteomes" id="UP001354971"/>
    </source>
</evidence>
<dbReference type="SMART" id="SM00612">
    <property type="entry name" value="Kelch"/>
    <property type="match status" value="5"/>
</dbReference>
<dbReference type="Pfam" id="PF01344">
    <property type="entry name" value="Kelch_1"/>
    <property type="match status" value="1"/>
</dbReference>
<gene>
    <name evidence="2" type="ORF">V0U79_02235</name>
</gene>